<comment type="caution">
    <text evidence="1">The sequence shown here is derived from an EMBL/GenBank/DDBJ whole genome shotgun (WGS) entry which is preliminary data.</text>
</comment>
<dbReference type="Proteomes" id="UP001165960">
    <property type="component" value="Unassembled WGS sequence"/>
</dbReference>
<reference evidence="1" key="1">
    <citation type="submission" date="2022-04" db="EMBL/GenBank/DDBJ databases">
        <title>Genome of the entomopathogenic fungus Entomophthora muscae.</title>
        <authorList>
            <person name="Elya C."/>
            <person name="Lovett B.R."/>
            <person name="Lee E."/>
            <person name="Macias A.M."/>
            <person name="Hajek A.E."/>
            <person name="De Bivort B.L."/>
            <person name="Kasson M.T."/>
            <person name="De Fine Licht H.H."/>
            <person name="Stajich J.E."/>
        </authorList>
    </citation>
    <scope>NUCLEOTIDE SEQUENCE</scope>
    <source>
        <strain evidence="1">Berkeley</strain>
    </source>
</reference>
<gene>
    <name evidence="1" type="ORF">DSO57_1013252</name>
</gene>
<accession>A0ACC2SJ58</accession>
<keyword evidence="2" id="KW-1185">Reference proteome</keyword>
<sequence>MSKALSFALSLLESSLALIDHLPCLSVLHTSFQNSGQVVLVWSILCLSIHKQRELVVNGSSETEAIILKALPNAGLRKYFDGIKESFGPHVFCLESHFLEAKTTRHLGGIKVV</sequence>
<evidence type="ECO:0000313" key="1">
    <source>
        <dbReference type="EMBL" id="KAJ9062196.1"/>
    </source>
</evidence>
<dbReference type="EMBL" id="QTSX02005019">
    <property type="protein sequence ID" value="KAJ9062196.1"/>
    <property type="molecule type" value="Genomic_DNA"/>
</dbReference>
<organism evidence="1 2">
    <name type="scientific">Entomophthora muscae</name>
    <dbReference type="NCBI Taxonomy" id="34485"/>
    <lineage>
        <taxon>Eukaryota</taxon>
        <taxon>Fungi</taxon>
        <taxon>Fungi incertae sedis</taxon>
        <taxon>Zoopagomycota</taxon>
        <taxon>Entomophthoromycotina</taxon>
        <taxon>Entomophthoromycetes</taxon>
        <taxon>Entomophthorales</taxon>
        <taxon>Entomophthoraceae</taxon>
        <taxon>Entomophthora</taxon>
    </lineage>
</organism>
<proteinExistence type="predicted"/>
<name>A0ACC2SJ58_9FUNG</name>
<evidence type="ECO:0000313" key="2">
    <source>
        <dbReference type="Proteomes" id="UP001165960"/>
    </source>
</evidence>
<protein>
    <submittedName>
        <fullName evidence="1">Uncharacterized protein</fullName>
    </submittedName>
</protein>